<organism evidence="1 2">
    <name type="scientific">Ambispora leptoticha</name>
    <dbReference type="NCBI Taxonomy" id="144679"/>
    <lineage>
        <taxon>Eukaryota</taxon>
        <taxon>Fungi</taxon>
        <taxon>Fungi incertae sedis</taxon>
        <taxon>Mucoromycota</taxon>
        <taxon>Glomeromycotina</taxon>
        <taxon>Glomeromycetes</taxon>
        <taxon>Archaeosporales</taxon>
        <taxon>Ambisporaceae</taxon>
        <taxon>Ambispora</taxon>
    </lineage>
</organism>
<dbReference type="SUPFAM" id="SSF53335">
    <property type="entry name" value="S-adenosyl-L-methionine-dependent methyltransferases"/>
    <property type="match status" value="1"/>
</dbReference>
<proteinExistence type="predicted"/>
<dbReference type="EMBL" id="CAJVPS010022430">
    <property type="protein sequence ID" value="CAG8710791.1"/>
    <property type="molecule type" value="Genomic_DNA"/>
</dbReference>
<evidence type="ECO:0000313" key="1">
    <source>
        <dbReference type="EMBL" id="CAG8710791.1"/>
    </source>
</evidence>
<sequence>PFPITFGDYLASESKESDYTIANIPFNQKKKHCHGVNSALNPKLVAERVKIIENKTSQDIYFLNAEKFSEWQNKQRFLSAENIQQICNKDNWTGANLEKIKEQNYVLVPLRYESEKQAFKLPTEEEKQEIDEKIKATQKELYMLITELDEATNIYREQVKKMDADPDYLLKKDLAFTGEVNLD</sequence>
<dbReference type="InterPro" id="IPR029063">
    <property type="entry name" value="SAM-dependent_MTases_sf"/>
</dbReference>
<comment type="caution">
    <text evidence="1">The sequence shown here is derived from an EMBL/GenBank/DDBJ whole genome shotgun (WGS) entry which is preliminary data.</text>
</comment>
<evidence type="ECO:0000313" key="2">
    <source>
        <dbReference type="Proteomes" id="UP000789508"/>
    </source>
</evidence>
<protein>
    <submittedName>
        <fullName evidence="1">4121_t:CDS:1</fullName>
    </submittedName>
</protein>
<reference evidence="1" key="1">
    <citation type="submission" date="2021-06" db="EMBL/GenBank/DDBJ databases">
        <authorList>
            <person name="Kallberg Y."/>
            <person name="Tangrot J."/>
            <person name="Rosling A."/>
        </authorList>
    </citation>
    <scope>NUCLEOTIDE SEQUENCE</scope>
    <source>
        <strain evidence="1">FL130A</strain>
    </source>
</reference>
<gene>
    <name evidence="1" type="ORF">ALEPTO_LOCUS11899</name>
</gene>
<dbReference type="Proteomes" id="UP000789508">
    <property type="component" value="Unassembled WGS sequence"/>
</dbReference>
<accession>A0A9N9HXH4</accession>
<feature type="non-terminal residue" evidence="1">
    <location>
        <position position="183"/>
    </location>
</feature>
<dbReference type="AlphaFoldDB" id="A0A9N9HXH4"/>
<name>A0A9N9HXH4_9GLOM</name>
<keyword evidence="2" id="KW-1185">Reference proteome</keyword>